<accession>A0A4R0MIQ9</accession>
<feature type="transmembrane region" description="Helical" evidence="1">
    <location>
        <begin position="138"/>
        <end position="156"/>
    </location>
</feature>
<dbReference type="AlphaFoldDB" id="A0A4R0MIQ9"/>
<keyword evidence="1" id="KW-1133">Transmembrane helix</keyword>
<sequence length="171" mass="19694">MRAILIIILFIIFYGFYVLFTQLLFGENNLIMIKGQLYNKPINTVEDIMIDNKTVKCAVLYFTLRDDKRLYTIKLNIDSVYQGFNALGGVDLSLENAGQVKVWVKKSDFNSKRPKVYSLEADDINIYQTDKPGNNTKLYSFIACLALLFAAIYYLLKNHKVISARLQINSR</sequence>
<dbReference type="RefSeq" id="WP_131555807.1">
    <property type="nucleotide sequence ID" value="NZ_SJSK01000010.1"/>
</dbReference>
<dbReference type="EMBL" id="SJSK01000010">
    <property type="protein sequence ID" value="TCC86461.1"/>
    <property type="molecule type" value="Genomic_DNA"/>
</dbReference>
<evidence type="ECO:0000256" key="1">
    <source>
        <dbReference type="SAM" id="Phobius"/>
    </source>
</evidence>
<organism evidence="2 3">
    <name type="scientific">Pedobacter frigiditerrae</name>
    <dbReference type="NCBI Taxonomy" id="2530452"/>
    <lineage>
        <taxon>Bacteria</taxon>
        <taxon>Pseudomonadati</taxon>
        <taxon>Bacteroidota</taxon>
        <taxon>Sphingobacteriia</taxon>
        <taxon>Sphingobacteriales</taxon>
        <taxon>Sphingobacteriaceae</taxon>
        <taxon>Pedobacter</taxon>
    </lineage>
</organism>
<keyword evidence="3" id="KW-1185">Reference proteome</keyword>
<reference evidence="2 3" key="1">
    <citation type="submission" date="2019-02" db="EMBL/GenBank/DDBJ databases">
        <title>Pedobacter sp. RP-1-13 sp. nov., isolated from Arctic soil.</title>
        <authorList>
            <person name="Dahal R.H."/>
        </authorList>
    </citation>
    <scope>NUCLEOTIDE SEQUENCE [LARGE SCALE GENOMIC DNA]</scope>
    <source>
        <strain evidence="2 3">RP-1-13</strain>
    </source>
</reference>
<proteinExistence type="predicted"/>
<dbReference type="Proteomes" id="UP000292884">
    <property type="component" value="Unassembled WGS sequence"/>
</dbReference>
<keyword evidence="1" id="KW-0472">Membrane</keyword>
<keyword evidence="1" id="KW-0812">Transmembrane</keyword>
<name>A0A4R0MIQ9_9SPHI</name>
<dbReference type="OrthoDB" id="773082at2"/>
<protein>
    <submittedName>
        <fullName evidence="2">Uncharacterized protein</fullName>
    </submittedName>
</protein>
<evidence type="ECO:0000313" key="2">
    <source>
        <dbReference type="EMBL" id="TCC86461.1"/>
    </source>
</evidence>
<feature type="transmembrane region" description="Helical" evidence="1">
    <location>
        <begin position="5"/>
        <end position="25"/>
    </location>
</feature>
<comment type="caution">
    <text evidence="2">The sequence shown here is derived from an EMBL/GenBank/DDBJ whole genome shotgun (WGS) entry which is preliminary data.</text>
</comment>
<evidence type="ECO:0000313" key="3">
    <source>
        <dbReference type="Proteomes" id="UP000292884"/>
    </source>
</evidence>
<gene>
    <name evidence="2" type="ORF">EZ428_23635</name>
</gene>